<feature type="compositionally biased region" description="Pro residues" evidence="1">
    <location>
        <begin position="219"/>
        <end position="233"/>
    </location>
</feature>
<feature type="region of interest" description="Disordered" evidence="1">
    <location>
        <begin position="1322"/>
        <end position="1345"/>
    </location>
</feature>
<dbReference type="Proteomes" id="UP000266841">
    <property type="component" value="Unassembled WGS sequence"/>
</dbReference>
<feature type="region of interest" description="Disordered" evidence="1">
    <location>
        <begin position="485"/>
        <end position="507"/>
    </location>
</feature>
<feature type="compositionally biased region" description="Low complexity" evidence="1">
    <location>
        <begin position="1322"/>
        <end position="1335"/>
    </location>
</feature>
<dbReference type="OrthoDB" id="2447802at2759"/>
<evidence type="ECO:0000313" key="3">
    <source>
        <dbReference type="Proteomes" id="UP000266841"/>
    </source>
</evidence>
<evidence type="ECO:0000256" key="1">
    <source>
        <dbReference type="SAM" id="MobiDB-lite"/>
    </source>
</evidence>
<protein>
    <submittedName>
        <fullName evidence="2">Uncharacterized protein</fullName>
    </submittedName>
</protein>
<evidence type="ECO:0000313" key="2">
    <source>
        <dbReference type="EMBL" id="EJK78097.1"/>
    </source>
</evidence>
<comment type="caution">
    <text evidence="2">The sequence shown here is derived from an EMBL/GenBank/DDBJ whole genome shotgun (WGS) entry which is preliminary data.</text>
</comment>
<gene>
    <name evidence="2" type="ORF">THAOC_00021</name>
</gene>
<organism evidence="2 3">
    <name type="scientific">Thalassiosira oceanica</name>
    <name type="common">Marine diatom</name>
    <dbReference type="NCBI Taxonomy" id="159749"/>
    <lineage>
        <taxon>Eukaryota</taxon>
        <taxon>Sar</taxon>
        <taxon>Stramenopiles</taxon>
        <taxon>Ochrophyta</taxon>
        <taxon>Bacillariophyta</taxon>
        <taxon>Coscinodiscophyceae</taxon>
        <taxon>Thalassiosirophycidae</taxon>
        <taxon>Thalassiosirales</taxon>
        <taxon>Thalassiosiraceae</taxon>
        <taxon>Thalassiosira</taxon>
    </lineage>
</organism>
<feature type="region of interest" description="Disordered" evidence="1">
    <location>
        <begin position="1399"/>
        <end position="1449"/>
    </location>
</feature>
<proteinExistence type="predicted"/>
<feature type="compositionally biased region" description="Polar residues" evidence="1">
    <location>
        <begin position="240"/>
        <end position="251"/>
    </location>
</feature>
<keyword evidence="3" id="KW-1185">Reference proteome</keyword>
<sequence>MSSGSIHDDAEKQGFLRMLQQLSPASLQRARQMIDDVLPSNQNDSGGRHISQMQTHAFNPGIQATNHQHMVFQQQPISAAHTSQPIAMSQQLASSHPIAMASMHQQPQQTIVTTAPNVFPPMNNIVSAVVPTYHQVIQPQVLQQHAPQQLLQTAQPQSIPTNVIAPLNLYHGFPQLAGLPGVQQLSGVQGVLNAMSPGGVLLPHAIQQHGTVSAQLPNQLPPQLPLQLPPQPPHQQMQPSAQANSTETSIPTAKLPPAKPSLDATACNRSERREHGWVDASSEESASLLRYPNGDLRYLCRETSVQRAWPMVQISRYTLTNGDRVQKLKCLGEFFCPVHGCTVVSRPKVPKERSNKAIAESCRLDFCPCHPTVQLVHRPCGAKMTITKGSDEIGSYVEVEHFGDHSHGDSHPIRPVSASRSMFEQVVRKDPQLSPTQLVVGSSSKEPVRNIDPAYKNIGRVREHQREVRKALDNELEKEVQRDLADHQGGLDSNGNESKPSNDHGILDGKLGDIAAVENQSNNPFLILEERSHNNDGGIVMQTAPMIQRLQLADRASEVDAIEGFLDDNRFPNGIVVVSSTYCSVMKKFTPTLVAILYGRSSLHFCRFFKILINGMDYADFQDFARNYKGMICDMSEAERLGFELAITDLFDVAIDEITIEQFYAYCQVHFLRSEAKFRRKHSNVPKKFKNDFKMRVRELLNPCLHTEDFWAKCKSLKQDYPQCPHWLDWHTSDKRARKIFPCLARKPYVGDHKNTNGQESMGKTIQTSFTEPKANLASVFAHLKRFLIEFDTRWFCALKGEPFDYNLSPTKPRKNYKNDGCPFQAERALVASASSKKKKPANRIAHRTGRPIGSTNVAPDSLVVTLKHFAVPWCVRDHVEDLDGKGPTVYNAINTCAMDSFLTGMAFLSYCDPKAKEYIKSCRPLELCVAAITNHGHNMARLCWMRCVLGNDIDTYKVKGEDLFRGTLFSSFNSSGRPTTVAETVIEEIGDISSDQSNQRRKTIQRELTDEERNEVRNKILLGARDYDCSSSFTDNVRPALPDLFRFQYDCSYEKCSKDNCPNQEGYEGNNLSKPTVTQNIIFVSPDDIGDVQGYLDKEFNMSGKDNLTPCGSNLRGGNQGGAVLYSLSDKNGFELPERMSHTCTGQRAETRTVLNTPNFLLVSIVVDAVETEEDISAIEFQSMGQAQYSIDFGGSKYSLKQVVVSSSTRMGYGHYCGIIVINGRLIFYDGIPSNNPQLRFISPEQRFGTLLHGGFISALVYMKLTPDCEFFLDPTTLKYGGYGSDDADPELEDCEESSAEDLVKALKMIATKCMKVQNRSKSSKVVSANNNHSSTKDLNTTKESNELAAKKLVEKNKVVDEKELVKPDFLSMWNDTAGPADKAGSPVVLAHKKNILKKAQSNSRSKKAKTEQGSPFAQKKKSTKAKRGQSAKPKYVPPRTRMGGKRREYPTGLSVAQVAESAKIPTCRLCRNLIGRVNSNLPTPYDSWHIVVRKKQGGYDRFPTNYHYHLDCVALLTKRELDQLKAIINRHEHISELDKGIWYGNMEYGTTESGNGNM</sequence>
<feature type="region of interest" description="Disordered" evidence="1">
    <location>
        <begin position="215"/>
        <end position="262"/>
    </location>
</feature>
<accession>K0TRN3</accession>
<name>K0TRN3_THAOC</name>
<feature type="compositionally biased region" description="Basic residues" evidence="1">
    <location>
        <begin position="1420"/>
        <end position="1431"/>
    </location>
</feature>
<dbReference type="EMBL" id="AGNL01000026">
    <property type="protein sequence ID" value="EJK78097.1"/>
    <property type="molecule type" value="Genomic_DNA"/>
</dbReference>
<reference evidence="2 3" key="1">
    <citation type="journal article" date="2012" name="Genome Biol.">
        <title>Genome and low-iron response of an oceanic diatom adapted to chronic iron limitation.</title>
        <authorList>
            <person name="Lommer M."/>
            <person name="Specht M."/>
            <person name="Roy A.S."/>
            <person name="Kraemer L."/>
            <person name="Andreson R."/>
            <person name="Gutowska M.A."/>
            <person name="Wolf J."/>
            <person name="Bergner S.V."/>
            <person name="Schilhabel M.B."/>
            <person name="Klostermeier U.C."/>
            <person name="Beiko R.G."/>
            <person name="Rosenstiel P."/>
            <person name="Hippler M."/>
            <person name="Laroche J."/>
        </authorList>
    </citation>
    <scope>NUCLEOTIDE SEQUENCE [LARGE SCALE GENOMIC DNA]</scope>
    <source>
        <strain evidence="2 3">CCMP1005</strain>
    </source>
</reference>